<sequence length="50" mass="5151">MSLTDEGHRVTDPGAAEIARRVAELCAALSPQEAALPRGLAAIHSAGRRG</sequence>
<evidence type="ECO:0000313" key="2">
    <source>
        <dbReference type="Proteomes" id="UP001152519"/>
    </source>
</evidence>
<keyword evidence="2" id="KW-1185">Reference proteome</keyword>
<comment type="caution">
    <text evidence="1">The sequence shown here is derived from an EMBL/GenBank/DDBJ whole genome shotgun (WGS) entry which is preliminary data.</text>
</comment>
<proteinExistence type="predicted"/>
<organism evidence="1 2">
    <name type="scientific">Actinacidiphila cocklensis</name>
    <dbReference type="NCBI Taxonomy" id="887465"/>
    <lineage>
        <taxon>Bacteria</taxon>
        <taxon>Bacillati</taxon>
        <taxon>Actinomycetota</taxon>
        <taxon>Actinomycetes</taxon>
        <taxon>Kitasatosporales</taxon>
        <taxon>Streptomycetaceae</taxon>
        <taxon>Actinacidiphila</taxon>
    </lineage>
</organism>
<reference evidence="1" key="1">
    <citation type="submission" date="2021-05" db="EMBL/GenBank/DDBJ databases">
        <authorList>
            <person name="Arsene-Ploetze F."/>
        </authorList>
    </citation>
    <scope>NUCLEOTIDE SEQUENCE</scope>
    <source>
        <strain evidence="1">DSM 42138</strain>
    </source>
</reference>
<dbReference type="Proteomes" id="UP001152519">
    <property type="component" value="Unassembled WGS sequence"/>
</dbReference>
<evidence type="ECO:0000313" key="1">
    <source>
        <dbReference type="EMBL" id="CAG6392650.1"/>
    </source>
</evidence>
<protein>
    <submittedName>
        <fullName evidence="1">Uncharacterized protein</fullName>
    </submittedName>
</protein>
<name>A0A9W4DMF9_9ACTN</name>
<accession>A0A9W4DMF9</accession>
<dbReference type="EMBL" id="CAJSLV010000046">
    <property type="protein sequence ID" value="CAG6392650.1"/>
    <property type="molecule type" value="Genomic_DNA"/>
</dbReference>
<gene>
    <name evidence="1" type="ORF">SCOCK_180028</name>
</gene>
<dbReference type="AlphaFoldDB" id="A0A9W4DMF9"/>